<name>A0A645CIL5_9ZZZZ</name>
<protein>
    <submittedName>
        <fullName evidence="1">Uncharacterized protein</fullName>
    </submittedName>
</protein>
<sequence length="156" mass="19062">MLLLEPFHERKPGNGVTQRTDWQLYQNLFAGEVKIVRKNRFPQFAFPVDFQTETDVKLLHRFDRTSRFHVHGIQETVRVQILENAAVFALVREFYPKPVVEIKADAFHRFQCRRFRRQTKGRLFRRPGLNRERRIRHRFAFNTEIRHIRYILLFRL</sequence>
<gene>
    <name evidence="1" type="ORF">SDC9_123752</name>
</gene>
<organism evidence="1">
    <name type="scientific">bioreactor metagenome</name>
    <dbReference type="NCBI Taxonomy" id="1076179"/>
    <lineage>
        <taxon>unclassified sequences</taxon>
        <taxon>metagenomes</taxon>
        <taxon>ecological metagenomes</taxon>
    </lineage>
</organism>
<comment type="caution">
    <text evidence="1">The sequence shown here is derived from an EMBL/GenBank/DDBJ whole genome shotgun (WGS) entry which is preliminary data.</text>
</comment>
<reference evidence="1" key="1">
    <citation type="submission" date="2019-08" db="EMBL/GenBank/DDBJ databases">
        <authorList>
            <person name="Kucharzyk K."/>
            <person name="Murdoch R.W."/>
            <person name="Higgins S."/>
            <person name="Loffler F."/>
        </authorList>
    </citation>
    <scope>NUCLEOTIDE SEQUENCE</scope>
</reference>
<proteinExistence type="predicted"/>
<evidence type="ECO:0000313" key="1">
    <source>
        <dbReference type="EMBL" id="MPM76753.1"/>
    </source>
</evidence>
<dbReference type="EMBL" id="VSSQ01027481">
    <property type="protein sequence ID" value="MPM76753.1"/>
    <property type="molecule type" value="Genomic_DNA"/>
</dbReference>
<dbReference type="AlphaFoldDB" id="A0A645CIL5"/>
<accession>A0A645CIL5</accession>